<organism evidence="1 2">
    <name type="scientific">Flavobacterium ardleyense</name>
    <dbReference type="NCBI Taxonomy" id="2038737"/>
    <lineage>
        <taxon>Bacteria</taxon>
        <taxon>Pseudomonadati</taxon>
        <taxon>Bacteroidota</taxon>
        <taxon>Flavobacteriia</taxon>
        <taxon>Flavobacteriales</taxon>
        <taxon>Flavobacteriaceae</taxon>
        <taxon>Flavobacterium</taxon>
    </lineage>
</organism>
<evidence type="ECO:0000313" key="1">
    <source>
        <dbReference type="EMBL" id="MFD2907369.1"/>
    </source>
</evidence>
<reference evidence="2" key="1">
    <citation type="journal article" date="2019" name="Int. J. Syst. Evol. Microbiol.">
        <title>The Global Catalogue of Microorganisms (GCM) 10K type strain sequencing project: providing services to taxonomists for standard genome sequencing and annotation.</title>
        <authorList>
            <consortium name="The Broad Institute Genomics Platform"/>
            <consortium name="The Broad Institute Genome Sequencing Center for Infectious Disease"/>
            <person name="Wu L."/>
            <person name="Ma J."/>
        </authorList>
    </citation>
    <scope>NUCLEOTIDE SEQUENCE [LARGE SCALE GENOMIC DNA]</scope>
    <source>
        <strain evidence="2">KCTC 52644</strain>
    </source>
</reference>
<evidence type="ECO:0008006" key="3">
    <source>
        <dbReference type="Google" id="ProtNLM"/>
    </source>
</evidence>
<dbReference type="Proteomes" id="UP001597549">
    <property type="component" value="Unassembled WGS sequence"/>
</dbReference>
<gene>
    <name evidence="1" type="ORF">ACFSX9_01335</name>
</gene>
<evidence type="ECO:0000313" key="2">
    <source>
        <dbReference type="Proteomes" id="UP001597549"/>
    </source>
</evidence>
<dbReference type="PROSITE" id="PS51257">
    <property type="entry name" value="PROKAR_LIPOPROTEIN"/>
    <property type="match status" value="1"/>
</dbReference>
<dbReference type="RefSeq" id="WP_379803417.1">
    <property type="nucleotide sequence ID" value="NZ_JBHUOL010000003.1"/>
</dbReference>
<keyword evidence="2" id="KW-1185">Reference proteome</keyword>
<dbReference type="EMBL" id="JBHUOL010000003">
    <property type="protein sequence ID" value="MFD2907369.1"/>
    <property type="molecule type" value="Genomic_DNA"/>
</dbReference>
<protein>
    <recommendedName>
        <fullName evidence="3">Lipoprotein</fullName>
    </recommendedName>
</protein>
<proteinExistence type="predicted"/>
<sequence length="305" mass="35451">MRNIILCTILAILFSCKKDNHLQVENDNKVEKIVNNNELNIPLGDSLISKSNFVNQINNNNSIKSQREYLSKINYDYDKFCLLTKDRILSSKKNFTFRLNNNINNNNTNADIFKSISLCIYSNNSLVDSLVIYKQENYGEALVAKTQYFYLNASLNLWTLSITEEEEGIKVTSWNYYKIDEKGKINLLKEDFIQKKILVTNSNWIGKYFFEKTNRDELKTSFEIFIKDLNLITLKYISDSDQTENYMNLVGDKVADNKIRIVFNKKYGNMGVIYIENYEGNYLISGTPISIINPGNDEFPIIKIK</sequence>
<name>A0ABW5Z3F9_9FLAO</name>
<accession>A0ABW5Z3F9</accession>
<comment type="caution">
    <text evidence="1">The sequence shown here is derived from an EMBL/GenBank/DDBJ whole genome shotgun (WGS) entry which is preliminary data.</text>
</comment>